<dbReference type="Proteomes" id="UP000465112">
    <property type="component" value="Chromosome 9"/>
</dbReference>
<dbReference type="AlphaFoldDB" id="A0A6A5F5B9"/>
<name>A0A6A5F5B9_PERFL</name>
<organism evidence="1 2">
    <name type="scientific">Perca fluviatilis</name>
    <name type="common">European perch</name>
    <dbReference type="NCBI Taxonomy" id="8168"/>
    <lineage>
        <taxon>Eukaryota</taxon>
        <taxon>Metazoa</taxon>
        <taxon>Chordata</taxon>
        <taxon>Craniata</taxon>
        <taxon>Vertebrata</taxon>
        <taxon>Euteleostomi</taxon>
        <taxon>Actinopterygii</taxon>
        <taxon>Neopterygii</taxon>
        <taxon>Teleostei</taxon>
        <taxon>Neoteleostei</taxon>
        <taxon>Acanthomorphata</taxon>
        <taxon>Eupercaria</taxon>
        <taxon>Perciformes</taxon>
        <taxon>Percoidei</taxon>
        <taxon>Percidae</taxon>
        <taxon>Percinae</taxon>
        <taxon>Perca</taxon>
    </lineage>
</organism>
<evidence type="ECO:0000313" key="2">
    <source>
        <dbReference type="Proteomes" id="UP000465112"/>
    </source>
</evidence>
<accession>A0A6A5F5B9</accession>
<proteinExistence type="predicted"/>
<gene>
    <name evidence="1" type="ORF">PFLUV_G00116000</name>
</gene>
<evidence type="ECO:0000313" key="1">
    <source>
        <dbReference type="EMBL" id="KAF1386229.1"/>
    </source>
</evidence>
<keyword evidence="2" id="KW-1185">Reference proteome</keyword>
<dbReference type="EMBL" id="VHII01000009">
    <property type="protein sequence ID" value="KAF1386229.1"/>
    <property type="molecule type" value="Genomic_DNA"/>
</dbReference>
<sequence>MDKKICELTGPTYHVGVALHNNSYVILLSNTELSLFLNLNRFPHTVKGIASTTFQESVHPEEIRCLIL</sequence>
<protein>
    <submittedName>
        <fullName evidence="1">Uncharacterized protein</fullName>
    </submittedName>
</protein>
<reference evidence="1 2" key="1">
    <citation type="submission" date="2019-06" db="EMBL/GenBank/DDBJ databases">
        <title>A chromosome-scale genome assembly of the European perch, Perca fluviatilis.</title>
        <authorList>
            <person name="Roques C."/>
            <person name="Zahm M."/>
            <person name="Cabau C."/>
            <person name="Klopp C."/>
            <person name="Bouchez O."/>
            <person name="Donnadieu C."/>
            <person name="Kuhl H."/>
            <person name="Gislard M."/>
            <person name="Guendouz S."/>
            <person name="Journot L."/>
            <person name="Haffray P."/>
            <person name="Bestin A."/>
            <person name="Morvezen R."/>
            <person name="Feron R."/>
            <person name="Wen M."/>
            <person name="Jouanno E."/>
            <person name="Herpin A."/>
            <person name="Schartl M."/>
            <person name="Postlethwait J."/>
            <person name="Schaerlinger B."/>
            <person name="Chardard D."/>
            <person name="Lecocq T."/>
            <person name="Poncet C."/>
            <person name="Jaffrelo L."/>
            <person name="Lampietro C."/>
            <person name="Guiguen Y."/>
        </authorList>
    </citation>
    <scope>NUCLEOTIDE SEQUENCE [LARGE SCALE GENOMIC DNA]</scope>
    <source>
        <tissue evidence="1">Blood</tissue>
    </source>
</reference>
<comment type="caution">
    <text evidence="1">The sequence shown here is derived from an EMBL/GenBank/DDBJ whole genome shotgun (WGS) entry which is preliminary data.</text>
</comment>